<dbReference type="EMBL" id="BMAT01009160">
    <property type="protein sequence ID" value="GFR99889.1"/>
    <property type="molecule type" value="Genomic_DNA"/>
</dbReference>
<keyword evidence="2" id="KW-1185">Reference proteome</keyword>
<evidence type="ECO:0000313" key="2">
    <source>
        <dbReference type="Proteomes" id="UP000762676"/>
    </source>
</evidence>
<gene>
    <name evidence="1" type="ORF">ElyMa_004539700</name>
</gene>
<evidence type="ECO:0000313" key="1">
    <source>
        <dbReference type="EMBL" id="GFR99889.1"/>
    </source>
</evidence>
<dbReference type="AlphaFoldDB" id="A0AAV4HQM4"/>
<dbReference type="Proteomes" id="UP000762676">
    <property type="component" value="Unassembled WGS sequence"/>
</dbReference>
<comment type="caution">
    <text evidence="1">The sequence shown here is derived from an EMBL/GenBank/DDBJ whole genome shotgun (WGS) entry which is preliminary data.</text>
</comment>
<proteinExistence type="predicted"/>
<name>A0AAV4HQM4_9GAST</name>
<organism evidence="1 2">
    <name type="scientific">Elysia marginata</name>
    <dbReference type="NCBI Taxonomy" id="1093978"/>
    <lineage>
        <taxon>Eukaryota</taxon>
        <taxon>Metazoa</taxon>
        <taxon>Spiralia</taxon>
        <taxon>Lophotrochozoa</taxon>
        <taxon>Mollusca</taxon>
        <taxon>Gastropoda</taxon>
        <taxon>Heterobranchia</taxon>
        <taxon>Euthyneura</taxon>
        <taxon>Panpulmonata</taxon>
        <taxon>Sacoglossa</taxon>
        <taxon>Placobranchoidea</taxon>
        <taxon>Plakobranchidae</taxon>
        <taxon>Elysia</taxon>
    </lineage>
</organism>
<protein>
    <submittedName>
        <fullName evidence="1">Uncharacterized protein</fullName>
    </submittedName>
</protein>
<accession>A0AAV4HQM4</accession>
<sequence>MKGFRHLKCGHSIALEEYAGKKMSIEVLEGSFSTCVLATQCVTRLYVNQCLRGTLRSREIEGDSQDSGLMVLRGEWVDRNGMQYSSLSYCVRNLASHFKSTSEEVTPDDDDRPQGWNRYRHLNKNWKRKINRHTTAKDLEHAPKITNRLYSNVKSFLPCVFMKLLEDHTRGNRESPNLY</sequence>
<reference evidence="1 2" key="1">
    <citation type="journal article" date="2021" name="Elife">
        <title>Chloroplast acquisition without the gene transfer in kleptoplastic sea slugs, Plakobranchus ocellatus.</title>
        <authorList>
            <person name="Maeda T."/>
            <person name="Takahashi S."/>
            <person name="Yoshida T."/>
            <person name="Shimamura S."/>
            <person name="Takaki Y."/>
            <person name="Nagai Y."/>
            <person name="Toyoda A."/>
            <person name="Suzuki Y."/>
            <person name="Arimoto A."/>
            <person name="Ishii H."/>
            <person name="Satoh N."/>
            <person name="Nishiyama T."/>
            <person name="Hasebe M."/>
            <person name="Maruyama T."/>
            <person name="Minagawa J."/>
            <person name="Obokata J."/>
            <person name="Shigenobu S."/>
        </authorList>
    </citation>
    <scope>NUCLEOTIDE SEQUENCE [LARGE SCALE GENOMIC DNA]</scope>
</reference>